<feature type="compositionally biased region" description="Acidic residues" evidence="1">
    <location>
        <begin position="41"/>
        <end position="60"/>
    </location>
</feature>
<protein>
    <recommendedName>
        <fullName evidence="2">PiggyBac transposable element-derived protein domain-containing protein</fullName>
    </recommendedName>
</protein>
<reference evidence="3" key="1">
    <citation type="submission" date="2015-11" db="EMBL/GenBank/DDBJ databases">
        <title>De novo transcriptome assembly of four potential Pierce s Disease insect vectors from Arizona vineyards.</title>
        <authorList>
            <person name="Tassone E.E."/>
        </authorList>
    </citation>
    <scope>NUCLEOTIDE SEQUENCE</scope>
</reference>
<feature type="region of interest" description="Disordered" evidence="1">
    <location>
        <begin position="120"/>
        <end position="154"/>
    </location>
</feature>
<dbReference type="Pfam" id="PF13843">
    <property type="entry name" value="DDE_Tnp_1_7"/>
    <property type="match status" value="1"/>
</dbReference>
<accession>A0A1B6LCJ6</accession>
<sequence length="316" mass="36007">MSDRNIAGDNNRLFEAINETISDASFMGSQRGGGDGNASESDVDLSEEETDLELWADDTDADKNYEPCSSEESELFRPKGHNIATTSRGEPRPTTSTPHRPKRPRLFSDSELLNIDMTTFTRPNLESDSSSTSSNELQEHSNSDNESVSESESEHIEQWVSVGADYNFPTASTPYAEVTGPKHMPNPQSTPLAYFYLFFSNVFIDLLVKETNRYANQYISKGLHKEKSRVTEWIPVSTLEMKAFIVSILNMGIVRLPTIYLYWSKCRSSNQVWFRQMFTRNRFQLILKFFHLVNNDVLARQPYDPCAKFQPIVDHA</sequence>
<evidence type="ECO:0000313" key="4">
    <source>
        <dbReference type="EMBL" id="JAT21551.1"/>
    </source>
</evidence>
<evidence type="ECO:0000256" key="1">
    <source>
        <dbReference type="SAM" id="MobiDB-lite"/>
    </source>
</evidence>
<dbReference type="EMBL" id="GEBQ01018585">
    <property type="protein sequence ID" value="JAT21392.1"/>
    <property type="molecule type" value="Transcribed_RNA"/>
</dbReference>
<proteinExistence type="predicted"/>
<dbReference type="EMBL" id="GEBQ01018426">
    <property type="protein sequence ID" value="JAT21551.1"/>
    <property type="molecule type" value="Transcribed_RNA"/>
</dbReference>
<dbReference type="PANTHER" id="PTHR46599:SF3">
    <property type="entry name" value="PIGGYBAC TRANSPOSABLE ELEMENT-DERIVED PROTEIN 4"/>
    <property type="match status" value="1"/>
</dbReference>
<feature type="domain" description="PiggyBac transposable element-derived protein" evidence="2">
    <location>
        <begin position="190"/>
        <end position="315"/>
    </location>
</feature>
<evidence type="ECO:0000313" key="3">
    <source>
        <dbReference type="EMBL" id="JAT21392.1"/>
    </source>
</evidence>
<gene>
    <name evidence="4" type="ORF">g.588</name>
    <name evidence="3" type="ORF">g.589</name>
</gene>
<feature type="compositionally biased region" description="Polar residues" evidence="1">
    <location>
        <begin position="83"/>
        <end position="98"/>
    </location>
</feature>
<name>A0A1B6LCJ6_9HEMI</name>
<evidence type="ECO:0000259" key="2">
    <source>
        <dbReference type="Pfam" id="PF13843"/>
    </source>
</evidence>
<feature type="region of interest" description="Disordered" evidence="1">
    <location>
        <begin position="25"/>
        <end position="108"/>
    </location>
</feature>
<dbReference type="AlphaFoldDB" id="A0A1B6LCJ6"/>
<dbReference type="InterPro" id="IPR029526">
    <property type="entry name" value="PGBD"/>
</dbReference>
<feature type="non-terminal residue" evidence="3">
    <location>
        <position position="316"/>
    </location>
</feature>
<feature type="compositionally biased region" description="Low complexity" evidence="1">
    <location>
        <begin position="126"/>
        <end position="136"/>
    </location>
</feature>
<organism evidence="3">
    <name type="scientific">Graphocephala atropunctata</name>
    <dbReference type="NCBI Taxonomy" id="36148"/>
    <lineage>
        <taxon>Eukaryota</taxon>
        <taxon>Metazoa</taxon>
        <taxon>Ecdysozoa</taxon>
        <taxon>Arthropoda</taxon>
        <taxon>Hexapoda</taxon>
        <taxon>Insecta</taxon>
        <taxon>Pterygota</taxon>
        <taxon>Neoptera</taxon>
        <taxon>Paraneoptera</taxon>
        <taxon>Hemiptera</taxon>
        <taxon>Auchenorrhyncha</taxon>
        <taxon>Membracoidea</taxon>
        <taxon>Cicadellidae</taxon>
        <taxon>Cicadellinae</taxon>
        <taxon>Cicadellini</taxon>
        <taxon>Graphocephala</taxon>
    </lineage>
</organism>
<dbReference type="PANTHER" id="PTHR46599">
    <property type="entry name" value="PIGGYBAC TRANSPOSABLE ELEMENT-DERIVED PROTEIN 4"/>
    <property type="match status" value="1"/>
</dbReference>